<dbReference type="InterPro" id="IPR027417">
    <property type="entry name" value="P-loop_NTPase"/>
</dbReference>
<dbReference type="PANTHER" id="PTHR30258">
    <property type="entry name" value="TYPE II SECRETION SYSTEM PROTEIN GSPE-RELATED"/>
    <property type="match status" value="1"/>
</dbReference>
<feature type="domain" description="Bacterial type II secretion system protein E" evidence="4">
    <location>
        <begin position="202"/>
        <end position="216"/>
    </location>
</feature>
<dbReference type="SMART" id="SM00382">
    <property type="entry name" value="AAA"/>
    <property type="match status" value="1"/>
</dbReference>
<evidence type="ECO:0000259" key="4">
    <source>
        <dbReference type="PROSITE" id="PS00662"/>
    </source>
</evidence>
<dbReference type="RefSeq" id="WP_160801020.1">
    <property type="nucleotide sequence ID" value="NZ_WUUL01000004.1"/>
</dbReference>
<dbReference type="GO" id="GO:0016887">
    <property type="term" value="F:ATP hydrolysis activity"/>
    <property type="evidence" value="ECO:0007669"/>
    <property type="project" value="TreeGrafter"/>
</dbReference>
<dbReference type="AlphaFoldDB" id="A0A6I4VU20"/>
<dbReference type="Pfam" id="PF00437">
    <property type="entry name" value="T2SSE"/>
    <property type="match status" value="1"/>
</dbReference>
<dbReference type="InterPro" id="IPR003593">
    <property type="entry name" value="AAA+_ATPase"/>
</dbReference>
<dbReference type="PROSITE" id="PS00662">
    <property type="entry name" value="T2SP_E"/>
    <property type="match status" value="1"/>
</dbReference>
<name>A0A6I4VU20_9BACL</name>
<evidence type="ECO:0000313" key="5">
    <source>
        <dbReference type="EMBL" id="MXQ53665.1"/>
    </source>
</evidence>
<dbReference type="CDD" id="cd01129">
    <property type="entry name" value="PulE-GspE-like"/>
    <property type="match status" value="1"/>
</dbReference>
<proteinExistence type="inferred from homology"/>
<dbReference type="InterPro" id="IPR001482">
    <property type="entry name" value="T2SS/T4SS_dom"/>
</dbReference>
<evidence type="ECO:0000256" key="3">
    <source>
        <dbReference type="ARBA" id="ARBA00022840"/>
    </source>
</evidence>
<dbReference type="Gene3D" id="3.40.50.300">
    <property type="entry name" value="P-loop containing nucleotide triphosphate hydrolases"/>
    <property type="match status" value="1"/>
</dbReference>
<comment type="caution">
    <text evidence="5">The sequence shown here is derived from an EMBL/GenBank/DDBJ whole genome shotgun (WGS) entry which is preliminary data.</text>
</comment>
<dbReference type="EMBL" id="WUUL01000004">
    <property type="protein sequence ID" value="MXQ53665.1"/>
    <property type="molecule type" value="Genomic_DNA"/>
</dbReference>
<organism evidence="5 6">
    <name type="scientific">Shimazuella alba</name>
    <dbReference type="NCBI Taxonomy" id="2690964"/>
    <lineage>
        <taxon>Bacteria</taxon>
        <taxon>Bacillati</taxon>
        <taxon>Bacillota</taxon>
        <taxon>Bacilli</taxon>
        <taxon>Bacillales</taxon>
        <taxon>Thermoactinomycetaceae</taxon>
        <taxon>Shimazuella</taxon>
    </lineage>
</organism>
<dbReference type="Gene3D" id="3.30.450.90">
    <property type="match status" value="1"/>
</dbReference>
<accession>A0A6I4VU20</accession>
<dbReference type="GO" id="GO:0005524">
    <property type="term" value="F:ATP binding"/>
    <property type="evidence" value="ECO:0007669"/>
    <property type="project" value="UniProtKB-KW"/>
</dbReference>
<protein>
    <submittedName>
        <fullName evidence="5">Type II secretion system protein GspE</fullName>
    </submittedName>
</protein>
<evidence type="ECO:0000256" key="1">
    <source>
        <dbReference type="ARBA" id="ARBA00006611"/>
    </source>
</evidence>
<dbReference type="Proteomes" id="UP000430692">
    <property type="component" value="Unassembled WGS sequence"/>
</dbReference>
<keyword evidence="2" id="KW-0547">Nucleotide-binding</keyword>
<reference evidence="5 6" key="1">
    <citation type="submission" date="2019-12" db="EMBL/GenBank/DDBJ databases">
        <title>Whole-genome analyses of novel actinobacteria.</title>
        <authorList>
            <person name="Sahin N."/>
            <person name="Saygin H."/>
        </authorList>
    </citation>
    <scope>NUCLEOTIDE SEQUENCE [LARGE SCALE GENOMIC DNA]</scope>
    <source>
        <strain evidence="5 6">KC615</strain>
    </source>
</reference>
<keyword evidence="3" id="KW-0067">ATP-binding</keyword>
<evidence type="ECO:0000256" key="2">
    <source>
        <dbReference type="ARBA" id="ARBA00022741"/>
    </source>
</evidence>
<dbReference type="SUPFAM" id="SSF52540">
    <property type="entry name" value="P-loop containing nucleoside triphosphate hydrolases"/>
    <property type="match status" value="1"/>
</dbReference>
<sequence>MDVITFVNNLFFEAVEYRASDIHLEPCKENLIIRQRIDGYLTETARLPIQEAKAIISRMKIMGQLDIGERRLPQDGAMTVQIGETLLEVRLATLPVLYGEKMVLRLLPGVLSSTTLNQLGMEKIEAERVKRLLQRTGLLAVTGPTGAGKTTTLYTLLSLLDHQQKNIITLEDPIELQLAGVNQVQVHHKIGFTFAKGLRAILRQDPDIIMIGEIRDQETAEIAIEAALTGHLVLTSLHTTDGASVITRLIDMGIPAYLVASAVSGVIAQRLIRLSCDACSGLGCLKCRSSGYYERSGIFEVLPVDMELQSLITKKPTVGQLRHYFQTKGYQTMEQALRKKVELGLTTKEEWSKMATEVTERG</sequence>
<comment type="similarity">
    <text evidence="1">Belongs to the GSP E family.</text>
</comment>
<keyword evidence="6" id="KW-1185">Reference proteome</keyword>
<dbReference type="GO" id="GO:0005886">
    <property type="term" value="C:plasma membrane"/>
    <property type="evidence" value="ECO:0007669"/>
    <property type="project" value="TreeGrafter"/>
</dbReference>
<gene>
    <name evidence="5" type="ORF">GSM42_07965</name>
</gene>
<dbReference type="PANTHER" id="PTHR30258:SF2">
    <property type="entry name" value="COMG OPERON PROTEIN 1"/>
    <property type="match status" value="1"/>
</dbReference>
<evidence type="ECO:0000313" key="6">
    <source>
        <dbReference type="Proteomes" id="UP000430692"/>
    </source>
</evidence>